<keyword evidence="3" id="KW-1185">Reference proteome</keyword>
<keyword evidence="2" id="KW-0540">Nuclease</keyword>
<dbReference type="EMBL" id="JBBMFA010000099">
    <property type="protein sequence ID" value="MEQ2520912.1"/>
    <property type="molecule type" value="Genomic_DNA"/>
</dbReference>
<keyword evidence="2" id="KW-0255">Endonuclease</keyword>
<dbReference type="Gene3D" id="3.60.10.10">
    <property type="entry name" value="Endonuclease/exonuclease/phosphatase"/>
    <property type="match status" value="1"/>
</dbReference>
<dbReference type="RefSeq" id="WP_349216458.1">
    <property type="nucleotide sequence ID" value="NZ_JBBMFA010000099.1"/>
</dbReference>
<dbReference type="SUPFAM" id="SSF56219">
    <property type="entry name" value="DNase I-like"/>
    <property type="match status" value="1"/>
</dbReference>
<evidence type="ECO:0000313" key="3">
    <source>
        <dbReference type="Proteomes" id="UP001477672"/>
    </source>
</evidence>
<evidence type="ECO:0000259" key="1">
    <source>
        <dbReference type="Pfam" id="PF03372"/>
    </source>
</evidence>
<sequence length="273" mass="31625">MQGGDKMNLLYWNLKSNKNEEYIALLIKEHSIDIAIFSEYSGTDFSTITHTLLSDAYQFYQGYGGCEKVVMLAKKTIQVEINREHSRYVLYSVISDSSKYIVAGTHLPSNPHTDADGRKMVIRELIADLKEQEKIHKHTYSIIIGDLNASPFDEELIQKDAFNAVLYKEVIQNKSEIVYQHRKFRLLYNPTLNHISETNHQYGSFYYTGDSKSLYWYCYDQILMTRDLVDKFQGMEYCQSINGKSLLKKISPNKAISDHLPLVAKFERSVNDE</sequence>
<organism evidence="2 3">
    <name type="scientific">Ruthenibacterium intestinale</name>
    <dbReference type="NCBI Taxonomy" id="3133163"/>
    <lineage>
        <taxon>Bacteria</taxon>
        <taxon>Bacillati</taxon>
        <taxon>Bacillota</taxon>
        <taxon>Clostridia</taxon>
        <taxon>Eubacteriales</taxon>
        <taxon>Oscillospiraceae</taxon>
        <taxon>Ruthenibacterium</taxon>
    </lineage>
</organism>
<protein>
    <submittedName>
        <fullName evidence="2">Endonuclease/exonuclease/phosphatase family protein</fullName>
    </submittedName>
</protein>
<proteinExistence type="predicted"/>
<gene>
    <name evidence="2" type="ORF">WMO24_10805</name>
</gene>
<feature type="domain" description="Endonuclease/exonuclease/phosphatase" evidence="1">
    <location>
        <begin position="11"/>
        <end position="259"/>
    </location>
</feature>
<dbReference type="InterPro" id="IPR005135">
    <property type="entry name" value="Endo/exonuclease/phosphatase"/>
</dbReference>
<dbReference type="InterPro" id="IPR036691">
    <property type="entry name" value="Endo/exonu/phosph_ase_sf"/>
</dbReference>
<name>A0ABV1GGE1_9FIRM</name>
<dbReference type="Pfam" id="PF03372">
    <property type="entry name" value="Exo_endo_phos"/>
    <property type="match status" value="1"/>
</dbReference>
<comment type="caution">
    <text evidence="2">The sequence shown here is derived from an EMBL/GenBank/DDBJ whole genome shotgun (WGS) entry which is preliminary data.</text>
</comment>
<keyword evidence="2" id="KW-0378">Hydrolase</keyword>
<dbReference type="Proteomes" id="UP001477672">
    <property type="component" value="Unassembled WGS sequence"/>
</dbReference>
<evidence type="ECO:0000313" key="2">
    <source>
        <dbReference type="EMBL" id="MEQ2520912.1"/>
    </source>
</evidence>
<dbReference type="GO" id="GO:0004519">
    <property type="term" value="F:endonuclease activity"/>
    <property type="evidence" value="ECO:0007669"/>
    <property type="project" value="UniProtKB-KW"/>
</dbReference>
<reference evidence="2 3" key="1">
    <citation type="submission" date="2024-03" db="EMBL/GenBank/DDBJ databases">
        <title>Human intestinal bacterial collection.</title>
        <authorList>
            <person name="Pauvert C."/>
            <person name="Hitch T.C.A."/>
            <person name="Clavel T."/>
        </authorList>
    </citation>
    <scope>NUCLEOTIDE SEQUENCE [LARGE SCALE GENOMIC DNA]</scope>
    <source>
        <strain evidence="2 3">CLA-JM-H11</strain>
    </source>
</reference>
<accession>A0ABV1GGE1</accession>